<dbReference type="RefSeq" id="XP_009822725.1">
    <property type="nucleotide sequence ID" value="XM_009824423.1"/>
</dbReference>
<gene>
    <name evidence="3" type="ORF">H257_01292</name>
</gene>
<dbReference type="PROSITE" id="PS51352">
    <property type="entry name" value="THIOREDOXIN_2"/>
    <property type="match status" value="1"/>
</dbReference>
<dbReference type="Pfam" id="PF00085">
    <property type="entry name" value="Thioredoxin"/>
    <property type="match status" value="1"/>
</dbReference>
<keyword evidence="1" id="KW-1015">Disulfide bond</keyword>
<evidence type="ECO:0000313" key="3">
    <source>
        <dbReference type="EMBL" id="ETV87862.1"/>
    </source>
</evidence>
<name>W4H7J0_APHAT</name>
<dbReference type="VEuPathDB" id="FungiDB:H257_01292"/>
<dbReference type="FunFam" id="3.40.30.10:FF:000245">
    <property type="entry name" value="Thioredoxin"/>
    <property type="match status" value="1"/>
</dbReference>
<dbReference type="OrthoDB" id="2121326at2759"/>
<dbReference type="GeneID" id="20803288"/>
<dbReference type="InterPro" id="IPR036249">
    <property type="entry name" value="Thioredoxin-like_sf"/>
</dbReference>
<evidence type="ECO:0000256" key="1">
    <source>
        <dbReference type="ARBA" id="ARBA00023157"/>
    </source>
</evidence>
<dbReference type="SUPFAM" id="SSF52833">
    <property type="entry name" value="Thioredoxin-like"/>
    <property type="match status" value="1"/>
</dbReference>
<dbReference type="PRINTS" id="PR00421">
    <property type="entry name" value="THIOREDOXIN"/>
</dbReference>
<dbReference type="EMBL" id="KI913115">
    <property type="protein sequence ID" value="ETV87862.1"/>
    <property type="molecule type" value="Genomic_DNA"/>
</dbReference>
<organism evidence="3">
    <name type="scientific">Aphanomyces astaci</name>
    <name type="common">Crayfish plague agent</name>
    <dbReference type="NCBI Taxonomy" id="112090"/>
    <lineage>
        <taxon>Eukaryota</taxon>
        <taxon>Sar</taxon>
        <taxon>Stramenopiles</taxon>
        <taxon>Oomycota</taxon>
        <taxon>Saprolegniomycetes</taxon>
        <taxon>Saprolegniales</taxon>
        <taxon>Verrucalvaceae</taxon>
        <taxon>Aphanomyces</taxon>
    </lineage>
</organism>
<evidence type="ECO:0000259" key="2">
    <source>
        <dbReference type="PROSITE" id="PS51352"/>
    </source>
</evidence>
<dbReference type="PROSITE" id="PS00194">
    <property type="entry name" value="THIOREDOXIN_1"/>
    <property type="match status" value="1"/>
</dbReference>
<accession>W4H7J0</accession>
<dbReference type="AlphaFoldDB" id="W4H7J0"/>
<reference evidence="3" key="1">
    <citation type="submission" date="2013-12" db="EMBL/GenBank/DDBJ databases">
        <title>The Genome Sequence of Aphanomyces astaci APO3.</title>
        <authorList>
            <consortium name="The Broad Institute Genomics Platform"/>
            <person name="Russ C."/>
            <person name="Tyler B."/>
            <person name="van West P."/>
            <person name="Dieguez-Uribeondo J."/>
            <person name="Young S.K."/>
            <person name="Zeng Q."/>
            <person name="Gargeya S."/>
            <person name="Fitzgerald M."/>
            <person name="Abouelleil A."/>
            <person name="Alvarado L."/>
            <person name="Chapman S.B."/>
            <person name="Gainer-Dewar J."/>
            <person name="Goldberg J."/>
            <person name="Griggs A."/>
            <person name="Gujja S."/>
            <person name="Hansen M."/>
            <person name="Howarth C."/>
            <person name="Imamovic A."/>
            <person name="Ireland A."/>
            <person name="Larimer J."/>
            <person name="McCowan C."/>
            <person name="Murphy C."/>
            <person name="Pearson M."/>
            <person name="Poon T.W."/>
            <person name="Priest M."/>
            <person name="Roberts A."/>
            <person name="Saif S."/>
            <person name="Shea T."/>
            <person name="Sykes S."/>
            <person name="Wortman J."/>
            <person name="Nusbaum C."/>
            <person name="Birren B."/>
        </authorList>
    </citation>
    <scope>NUCLEOTIDE SEQUENCE [LARGE SCALE GENOMIC DNA]</scope>
    <source>
        <strain evidence="3">APO3</strain>
    </source>
</reference>
<dbReference type="PANTHER" id="PTHR46115">
    <property type="entry name" value="THIOREDOXIN-LIKE PROTEIN 1"/>
    <property type="match status" value="1"/>
</dbReference>
<dbReference type="Gene3D" id="3.40.30.10">
    <property type="entry name" value="Glutaredoxin"/>
    <property type="match status" value="1"/>
</dbReference>
<feature type="domain" description="Thioredoxin" evidence="2">
    <location>
        <begin position="23"/>
        <end position="149"/>
    </location>
</feature>
<proteinExistence type="predicted"/>
<sequence length="149" mass="16329">MSQSLPTNPILSLSFRMLLRRFAAATSRASVARFSSRGGASLVKELAEHAEYEQLIARPDAKSVVYFTAAWCGPCKMISPIYANLSNKNEDISFVKVDVDELDHTAHVAGVRSMPTFQFYANGKLQQSLGFSGADPTLLESNVNKLKTL</sequence>
<dbReference type="CDD" id="cd02947">
    <property type="entry name" value="TRX_family"/>
    <property type="match status" value="1"/>
</dbReference>
<dbReference type="STRING" id="112090.W4H7J0"/>
<protein>
    <submittedName>
        <fullName evidence="3">Thioredoxin</fullName>
    </submittedName>
</protein>
<dbReference type="InterPro" id="IPR013766">
    <property type="entry name" value="Thioredoxin_domain"/>
</dbReference>
<dbReference type="InterPro" id="IPR017937">
    <property type="entry name" value="Thioredoxin_CS"/>
</dbReference>